<accession>A0A0C9QYT4</accession>
<name>A0A0C9QYT4_9HYME</name>
<dbReference type="AlphaFoldDB" id="A0A0C9QYT4"/>
<sequence length="832" mass="95325">QQQQQQQVNAEKRNRIGVVATKRALRNRCSPNAIQINNTNNTKALKREGLAIVYSHGLIKWTYKRKTWTSDMSNIPSQLNWINLLNEANKFTDRLITQSEYIDLFTAMLVEPYNMNNLANRQTLTPVKIFSHMLKSTLEKRIKKYGAGCLKLSAIFENANSKSSLAIAKTNNFQNQDNALQDGKSNKAIMLIPNVTRAANEAVKNSKALAFPSDGVNYYCMLNIKDLKCAGEQNTLCDFVIVSEETDEMNLYRWLKYLVAHINAKHHALDNHESSNRLIVINGFITNLQLHTWELRHLIALKKEFGHVTTKYYGRFILISTQASILIKYSEKYNCFFSPAETQYWSITYNESDMVSLAAKETQITNMRKTPPQKITVSINNMKGCVANVTSDFHRLIMEHSLGINCYMDIDKLKLREINDASIISHNNDTTNYQKYYEKLSHYLQLDHPITPITTTSLSKFMHNLSEHLYPLSDTITQLVPTTGHNKSYEVVSKIHDIECIELLKAHRRMICRSSQIDNIFYHNLELRVCFGNMYGNNLEDGVVLDLKTAKLLPKVIYNACITIAFKFKTIKSMKWTRFVPINAHNKTECLIGCIITPTEAIVKCSKHSFVQTAKIGNHFYYLIQFLPKKNGMYDNIDVSHIVSGSTLKVIIKGNTQVSIGEGSKVCNVNGQKGVICMLRDLSDVWGIDRHGRKVHAQMIYSAASIIGRVTSGQLYDMCTSDDLAIGPNGELIATIRIYVHTLHPYTNEKVFDMKVDTLTNINGFDSQNLSNASYRLRTDEVKHKVEQLFNLLRYKLKFLTPRDLEIYNSRENNNKRKYQALMNRKRKRVKP</sequence>
<protein>
    <submittedName>
        <fullName evidence="3">LEF-8_0 protein</fullName>
    </submittedName>
    <submittedName>
        <fullName evidence="1">LEF-8_1 protein</fullName>
    </submittedName>
    <submittedName>
        <fullName evidence="2">LEF-8_3 protein</fullName>
    </submittedName>
</protein>
<reference evidence="3" key="1">
    <citation type="submission" date="2015-01" db="EMBL/GenBank/DDBJ databases">
        <title>Transcriptome Assembly of Fopius arisanus.</title>
        <authorList>
            <person name="Geib S."/>
        </authorList>
    </citation>
    <scope>NUCLEOTIDE SEQUENCE</scope>
</reference>
<evidence type="ECO:0000313" key="2">
    <source>
        <dbReference type="EMBL" id="JAG78735.1"/>
    </source>
</evidence>
<dbReference type="EMBL" id="GBYB01008968">
    <property type="protein sequence ID" value="JAG78735.1"/>
    <property type="molecule type" value="Transcribed_RNA"/>
</dbReference>
<organism evidence="3">
    <name type="scientific">Fopius arisanus</name>
    <dbReference type="NCBI Taxonomy" id="64838"/>
    <lineage>
        <taxon>Eukaryota</taxon>
        <taxon>Metazoa</taxon>
        <taxon>Ecdysozoa</taxon>
        <taxon>Arthropoda</taxon>
        <taxon>Hexapoda</taxon>
        <taxon>Insecta</taxon>
        <taxon>Pterygota</taxon>
        <taxon>Neoptera</taxon>
        <taxon>Endopterygota</taxon>
        <taxon>Hymenoptera</taxon>
        <taxon>Apocrita</taxon>
        <taxon>Ichneumonoidea</taxon>
        <taxon>Braconidae</taxon>
        <taxon>Opiinae</taxon>
        <taxon>Fopius</taxon>
    </lineage>
</organism>
<evidence type="ECO:0000313" key="1">
    <source>
        <dbReference type="EMBL" id="JAG78734.1"/>
    </source>
</evidence>
<dbReference type="EMBL" id="GBYB01008967">
    <property type="protein sequence ID" value="JAG78734.1"/>
    <property type="molecule type" value="Transcribed_RNA"/>
</dbReference>
<gene>
    <name evidence="3" type="primary">LEF-8_0</name>
    <name evidence="1" type="synonym">LEF-8_1</name>
    <name evidence="2" type="synonym">LEF-8_3</name>
    <name evidence="1" type="ORF">g.20346</name>
    <name evidence="2" type="ORF">g.20368</name>
    <name evidence="3" type="ORF">g.20375</name>
</gene>
<dbReference type="SUPFAM" id="SSF64484">
    <property type="entry name" value="beta and beta-prime subunits of DNA dependent RNA-polymerase"/>
    <property type="match status" value="1"/>
</dbReference>
<evidence type="ECO:0000313" key="3">
    <source>
        <dbReference type="EMBL" id="JAG78736.1"/>
    </source>
</evidence>
<feature type="non-terminal residue" evidence="3">
    <location>
        <position position="1"/>
    </location>
</feature>
<proteinExistence type="predicted"/>
<dbReference type="EMBL" id="GBYB01008969">
    <property type="protein sequence ID" value="JAG78736.1"/>
    <property type="molecule type" value="Transcribed_RNA"/>
</dbReference>